<sequence length="386" mass="42046">MNLLVATNLFPDQKEPWRGLDNATLVHALIRHDPGLKVRVLAFRPSFRHFGEASNLKPRAEDAALAPDYFWAPYIPRLGGMNHWLFAQAFARARKALPPAYSPDAVLVPWLFPDACGVATQDASWGARMVAVAQGSDVHRYLDMSFRRRAILAMSRKAKAIVTRSQDLENRLVRHGAQSGKVHTVYNGVDVHTFRPASRSEARAELAQPQDARLLLFVGNFLPVKGLDLLLSAFAQVKAALGQPVRLALIGGGPLEGTLRAQAAELGITSEVLFLGRHGAPQVARWMQAADAVCMTSHNEGVPNVVLESLSSGRVPVCTDVGGISEVVEPVLGRRFLVPGRDATAYATVLLDALTNPPDENVLHESALSHSWESCAQKYLELLRAA</sequence>
<dbReference type="SUPFAM" id="SSF53756">
    <property type="entry name" value="UDP-Glycosyltransferase/glycogen phosphorylase"/>
    <property type="match status" value="1"/>
</dbReference>
<dbReference type="RefSeq" id="WP_184337267.1">
    <property type="nucleotide sequence ID" value="NZ_JACHIG010000001.1"/>
</dbReference>
<organism evidence="3 4">
    <name type="scientific">Prosthecobacter vanneervenii</name>
    <dbReference type="NCBI Taxonomy" id="48466"/>
    <lineage>
        <taxon>Bacteria</taxon>
        <taxon>Pseudomonadati</taxon>
        <taxon>Verrucomicrobiota</taxon>
        <taxon>Verrucomicrobiia</taxon>
        <taxon>Verrucomicrobiales</taxon>
        <taxon>Verrucomicrobiaceae</taxon>
        <taxon>Prosthecobacter</taxon>
    </lineage>
</organism>
<dbReference type="PANTHER" id="PTHR12526">
    <property type="entry name" value="GLYCOSYLTRANSFERASE"/>
    <property type="match status" value="1"/>
</dbReference>
<dbReference type="Pfam" id="PF13439">
    <property type="entry name" value="Glyco_transf_4"/>
    <property type="match status" value="1"/>
</dbReference>
<evidence type="ECO:0000313" key="3">
    <source>
        <dbReference type="EMBL" id="MBB5030503.1"/>
    </source>
</evidence>
<keyword evidence="3" id="KW-0808">Transferase</keyword>
<dbReference type="Gene3D" id="3.40.50.2000">
    <property type="entry name" value="Glycogen Phosphorylase B"/>
    <property type="match status" value="2"/>
</dbReference>
<evidence type="ECO:0000313" key="4">
    <source>
        <dbReference type="Proteomes" id="UP000590740"/>
    </source>
</evidence>
<dbReference type="GO" id="GO:0016757">
    <property type="term" value="F:glycosyltransferase activity"/>
    <property type="evidence" value="ECO:0007669"/>
    <property type="project" value="InterPro"/>
</dbReference>
<feature type="domain" description="Glycosyl transferase family 1" evidence="1">
    <location>
        <begin position="199"/>
        <end position="367"/>
    </location>
</feature>
<dbReference type="InterPro" id="IPR001296">
    <property type="entry name" value="Glyco_trans_1"/>
</dbReference>
<dbReference type="Pfam" id="PF00534">
    <property type="entry name" value="Glycos_transf_1"/>
    <property type="match status" value="1"/>
</dbReference>
<proteinExistence type="predicted"/>
<dbReference type="AlphaFoldDB" id="A0A7W7Y6G0"/>
<accession>A0A7W7Y6G0</accession>
<dbReference type="Proteomes" id="UP000590740">
    <property type="component" value="Unassembled WGS sequence"/>
</dbReference>
<dbReference type="InterPro" id="IPR028098">
    <property type="entry name" value="Glyco_trans_4-like_N"/>
</dbReference>
<gene>
    <name evidence="3" type="ORF">HNQ65_000057</name>
</gene>
<evidence type="ECO:0000259" key="1">
    <source>
        <dbReference type="Pfam" id="PF00534"/>
    </source>
</evidence>
<evidence type="ECO:0000259" key="2">
    <source>
        <dbReference type="Pfam" id="PF13439"/>
    </source>
</evidence>
<name>A0A7W7Y6G0_9BACT</name>
<dbReference type="PANTHER" id="PTHR12526:SF636">
    <property type="entry name" value="BLL3647 PROTEIN"/>
    <property type="match status" value="1"/>
</dbReference>
<comment type="caution">
    <text evidence="3">The sequence shown here is derived from an EMBL/GenBank/DDBJ whole genome shotgun (WGS) entry which is preliminary data.</text>
</comment>
<dbReference type="EMBL" id="JACHIG010000001">
    <property type="protein sequence ID" value="MBB5030503.1"/>
    <property type="molecule type" value="Genomic_DNA"/>
</dbReference>
<feature type="domain" description="Glycosyltransferase subfamily 4-like N-terminal" evidence="2">
    <location>
        <begin position="26"/>
        <end position="191"/>
    </location>
</feature>
<protein>
    <submittedName>
        <fullName evidence="3">Glycosyltransferase involved in cell wall biosynthesis</fullName>
    </submittedName>
</protein>
<reference evidence="3 4" key="1">
    <citation type="submission" date="2020-08" db="EMBL/GenBank/DDBJ databases">
        <title>Genomic Encyclopedia of Type Strains, Phase IV (KMG-IV): sequencing the most valuable type-strain genomes for metagenomic binning, comparative biology and taxonomic classification.</title>
        <authorList>
            <person name="Goeker M."/>
        </authorList>
    </citation>
    <scope>NUCLEOTIDE SEQUENCE [LARGE SCALE GENOMIC DNA]</scope>
    <source>
        <strain evidence="3 4">DSM 12252</strain>
    </source>
</reference>
<keyword evidence="4" id="KW-1185">Reference proteome</keyword>